<proteinExistence type="predicted"/>
<protein>
    <recommendedName>
        <fullName evidence="4">DUF3618 domain-containing protein</fullName>
    </recommendedName>
</protein>
<accession>A0ABZ0PL67</accession>
<evidence type="ECO:0008006" key="4">
    <source>
        <dbReference type="Google" id="ProtNLM"/>
    </source>
</evidence>
<gene>
    <name evidence="2" type="ORF">R9Z33_06330</name>
</gene>
<sequence length="87" mass="9688">MMSEQPPPRDPMMRERPLQAQVEAMMDRQVTPALGEVVGQTEMAVQEAAEELRHRLESLSGTVRAHPITALLLAALAGFIVARLRER</sequence>
<dbReference type="RefSeq" id="WP_318650461.1">
    <property type="nucleotide sequence ID" value="NZ_CP137852.1"/>
</dbReference>
<keyword evidence="1" id="KW-0812">Transmembrane</keyword>
<keyword evidence="1" id="KW-0472">Membrane</keyword>
<evidence type="ECO:0000313" key="2">
    <source>
        <dbReference type="EMBL" id="WPB86488.1"/>
    </source>
</evidence>
<reference evidence="2 3" key="1">
    <citation type="submission" date="2023-11" db="EMBL/GenBank/DDBJ databases">
        <title>Arctic aerobic anoxygenic photoheterotroph Sediminicoccus rosea KRV36 adapts its photosynthesis to long days of polar summer.</title>
        <authorList>
            <person name="Tomasch J."/>
            <person name="Kopejtka K."/>
            <person name="Bily T."/>
            <person name="Gardiner A.T."/>
            <person name="Gardian Z."/>
            <person name="Shivaramu S."/>
            <person name="Koblizek M."/>
            <person name="Engelhardt F."/>
            <person name="Kaftan D."/>
        </authorList>
    </citation>
    <scope>NUCLEOTIDE SEQUENCE [LARGE SCALE GENOMIC DNA]</scope>
    <source>
        <strain evidence="2 3">R-30</strain>
    </source>
</reference>
<name>A0ABZ0PL67_9PROT</name>
<keyword evidence="1" id="KW-1133">Transmembrane helix</keyword>
<organism evidence="2 3">
    <name type="scientific">Sediminicoccus rosea</name>
    <dbReference type="NCBI Taxonomy" id="1225128"/>
    <lineage>
        <taxon>Bacteria</taxon>
        <taxon>Pseudomonadati</taxon>
        <taxon>Pseudomonadota</taxon>
        <taxon>Alphaproteobacteria</taxon>
        <taxon>Acetobacterales</taxon>
        <taxon>Roseomonadaceae</taxon>
        <taxon>Sediminicoccus</taxon>
    </lineage>
</organism>
<keyword evidence="3" id="KW-1185">Reference proteome</keyword>
<dbReference type="EMBL" id="CP137852">
    <property type="protein sequence ID" value="WPB86488.1"/>
    <property type="molecule type" value="Genomic_DNA"/>
</dbReference>
<evidence type="ECO:0000256" key="1">
    <source>
        <dbReference type="SAM" id="Phobius"/>
    </source>
</evidence>
<feature type="transmembrane region" description="Helical" evidence="1">
    <location>
        <begin position="65"/>
        <end position="84"/>
    </location>
</feature>
<dbReference type="Proteomes" id="UP001305521">
    <property type="component" value="Chromosome"/>
</dbReference>
<evidence type="ECO:0000313" key="3">
    <source>
        <dbReference type="Proteomes" id="UP001305521"/>
    </source>
</evidence>